<evidence type="ECO:0000313" key="2">
    <source>
        <dbReference type="EMBL" id="UTO56332.1"/>
    </source>
</evidence>
<organism evidence="1 3">
    <name type="scientific">Neoehrlichia mikurensis</name>
    <dbReference type="NCBI Taxonomy" id="89586"/>
    <lineage>
        <taxon>Bacteria</taxon>
        <taxon>Pseudomonadati</taxon>
        <taxon>Pseudomonadota</taxon>
        <taxon>Alphaproteobacteria</taxon>
        <taxon>Rickettsiales</taxon>
        <taxon>Anaplasmataceae</taxon>
        <taxon>Candidatus Neoehrlichia</taxon>
    </lineage>
</organism>
<protein>
    <submittedName>
        <fullName evidence="1">Uncharacterized protein</fullName>
    </submittedName>
</protein>
<name>A0A9Q9F3Y4_9RICK</name>
<dbReference type="EMBL" id="CP089286">
    <property type="protein sequence ID" value="UTO55413.1"/>
    <property type="molecule type" value="Genomic_DNA"/>
</dbReference>
<dbReference type="Proteomes" id="UP001059822">
    <property type="component" value="Chromosome"/>
</dbReference>
<dbReference type="EMBL" id="CP089285">
    <property type="protein sequence ID" value="UTO56332.1"/>
    <property type="molecule type" value="Genomic_DNA"/>
</dbReference>
<keyword evidence="4" id="KW-1185">Reference proteome</keyword>
<evidence type="ECO:0000313" key="1">
    <source>
        <dbReference type="EMBL" id="UTO55413.1"/>
    </source>
</evidence>
<reference evidence="1" key="1">
    <citation type="journal article" date="2022" name="Microorganisms">
        <title>Assembly and Comparison of Ca. Neoehrlichia mikurensis Genomes.</title>
        <authorList>
            <person name="Azagi T."/>
            <person name="Dirks R.P."/>
            <person name="Yebra-Pimentel E.S."/>
            <person name="Schaap P.J."/>
            <person name="Koehorst J.J."/>
            <person name="Esser H.J."/>
            <person name="Sprong H."/>
        </authorList>
    </citation>
    <scope>NUCLEOTIDE SEQUENCE</scope>
    <source>
        <strain evidence="2">18-2804</strain>
        <strain evidence="1">18-2837</strain>
    </source>
</reference>
<proteinExistence type="predicted"/>
<gene>
    <name evidence="2" type="ORF">LUA81_04490</name>
    <name evidence="1" type="ORF">LUA82_04540</name>
</gene>
<dbReference type="RefSeq" id="WP_218194050.1">
    <property type="nucleotide sequence ID" value="NZ_CP054597.1"/>
</dbReference>
<sequence length="103" mass="12190">MFNDLKNNTFTYDNKSEDFINSIDELINIKKLEFENFLENSISHFSNYFQHVLIKELAMLLQMELLKFQNTVSSSNVKIFDNINQEIINKILFAVSRRAFDNS</sequence>
<evidence type="ECO:0000313" key="3">
    <source>
        <dbReference type="Proteomes" id="UP001059822"/>
    </source>
</evidence>
<dbReference type="Proteomes" id="UP001059985">
    <property type="component" value="Chromosome"/>
</dbReference>
<dbReference type="AlphaFoldDB" id="A0A9Q9F3Y4"/>
<accession>A0A9Q9F3Y4</accession>
<evidence type="ECO:0000313" key="4">
    <source>
        <dbReference type="Proteomes" id="UP001059985"/>
    </source>
</evidence>